<organism evidence="7 8">
    <name type="scientific">Rhamnusium bicolor</name>
    <dbReference type="NCBI Taxonomy" id="1586634"/>
    <lineage>
        <taxon>Eukaryota</taxon>
        <taxon>Metazoa</taxon>
        <taxon>Ecdysozoa</taxon>
        <taxon>Arthropoda</taxon>
        <taxon>Hexapoda</taxon>
        <taxon>Insecta</taxon>
        <taxon>Pterygota</taxon>
        <taxon>Neoptera</taxon>
        <taxon>Endopterygota</taxon>
        <taxon>Coleoptera</taxon>
        <taxon>Polyphaga</taxon>
        <taxon>Cucujiformia</taxon>
        <taxon>Chrysomeloidea</taxon>
        <taxon>Cerambycidae</taxon>
        <taxon>Lepturinae</taxon>
        <taxon>Rhagiini</taxon>
        <taxon>Rhamnusium</taxon>
    </lineage>
</organism>
<accession>A0AAV8ZQH7</accession>
<evidence type="ECO:0000256" key="3">
    <source>
        <dbReference type="ARBA" id="ARBA00022692"/>
    </source>
</evidence>
<dbReference type="PANTHER" id="PTHR33966">
    <property type="entry name" value="PROTEIN ODR-4 HOMOLOG"/>
    <property type="match status" value="1"/>
</dbReference>
<comment type="caution">
    <text evidence="7">The sequence shown here is derived from an EMBL/GenBank/DDBJ whole genome shotgun (WGS) entry which is preliminary data.</text>
</comment>
<gene>
    <name evidence="7" type="ORF">NQ314_002595</name>
</gene>
<evidence type="ECO:0000313" key="7">
    <source>
        <dbReference type="EMBL" id="KAJ8967890.1"/>
    </source>
</evidence>
<dbReference type="AlphaFoldDB" id="A0AAV8ZQH7"/>
<feature type="transmembrane region" description="Helical" evidence="6">
    <location>
        <begin position="365"/>
        <end position="387"/>
    </location>
</feature>
<dbReference type="EMBL" id="JANEYF010000802">
    <property type="protein sequence ID" value="KAJ8967890.1"/>
    <property type="molecule type" value="Genomic_DNA"/>
</dbReference>
<dbReference type="GO" id="GO:0016020">
    <property type="term" value="C:membrane"/>
    <property type="evidence" value="ECO:0007669"/>
    <property type="project" value="UniProtKB-SubCell"/>
</dbReference>
<dbReference type="PANTHER" id="PTHR33966:SF1">
    <property type="entry name" value="PROTEIN ODR-4 HOMOLOG"/>
    <property type="match status" value="1"/>
</dbReference>
<comment type="subcellular location">
    <subcellularLocation>
        <location evidence="1">Membrane</location>
    </subcellularLocation>
</comment>
<evidence type="ECO:0000256" key="5">
    <source>
        <dbReference type="ARBA" id="ARBA00023136"/>
    </source>
</evidence>
<dbReference type="Proteomes" id="UP001162156">
    <property type="component" value="Unassembled WGS sequence"/>
</dbReference>
<dbReference type="Pfam" id="PF14778">
    <property type="entry name" value="ODR4-like"/>
    <property type="match status" value="1"/>
</dbReference>
<comment type="similarity">
    <text evidence="2">Belongs to the ODR-4 family.</text>
</comment>
<reference evidence="7" key="1">
    <citation type="journal article" date="2023" name="Insect Mol. Biol.">
        <title>Genome sequencing provides insights into the evolution of gene families encoding plant cell wall-degrading enzymes in longhorned beetles.</title>
        <authorList>
            <person name="Shin N.R."/>
            <person name="Okamura Y."/>
            <person name="Kirsch R."/>
            <person name="Pauchet Y."/>
        </authorList>
    </citation>
    <scope>NUCLEOTIDE SEQUENCE</scope>
    <source>
        <strain evidence="7">RBIC_L_NR</strain>
    </source>
</reference>
<keyword evidence="8" id="KW-1185">Reference proteome</keyword>
<evidence type="ECO:0000256" key="2">
    <source>
        <dbReference type="ARBA" id="ARBA00010131"/>
    </source>
</evidence>
<keyword evidence="5 6" id="KW-0472">Membrane</keyword>
<dbReference type="InterPro" id="IPR029454">
    <property type="entry name" value="ODR-4-like"/>
</dbReference>
<keyword evidence="3 6" id="KW-0812">Transmembrane</keyword>
<evidence type="ECO:0008006" key="9">
    <source>
        <dbReference type="Google" id="ProtNLM"/>
    </source>
</evidence>
<keyword evidence="4 6" id="KW-1133">Transmembrane helix</keyword>
<evidence type="ECO:0000256" key="4">
    <source>
        <dbReference type="ARBA" id="ARBA00022989"/>
    </source>
</evidence>
<protein>
    <recommendedName>
        <fullName evidence="9">Protein odr-4 homolog</fullName>
    </recommendedName>
</protein>
<dbReference type="GO" id="GO:0012505">
    <property type="term" value="C:endomembrane system"/>
    <property type="evidence" value="ECO:0007669"/>
    <property type="project" value="TreeGrafter"/>
</dbReference>
<name>A0AAV8ZQH7_9CUCU</name>
<evidence type="ECO:0000256" key="1">
    <source>
        <dbReference type="ARBA" id="ARBA00004370"/>
    </source>
</evidence>
<evidence type="ECO:0000313" key="8">
    <source>
        <dbReference type="Proteomes" id="UP001162156"/>
    </source>
</evidence>
<sequence>MVRIAIADDYLLTYISRIAKLNSCAVGLILGQSCLGKDYVIHFAKTPPFQTEDLKKEGQPPRELKSVSEINENWIADHARHATRMLPGGMYVLGIFVTSPEDLLSPFSPKIKSVLSMIHKQLDVNHYLYGNANNEKLILHYSTKTQKYLAKSYDVATSNVQPAEFKFLPKASRWTNVECYFEIDQLHYLKTNEADWPLQKHMKIILEEINESLDNGVFLFDGEAKDKDENLENIGKKKKVTRTANKGLQDLQENSKPMQVSIYQTCNLNNSKKNPIHEIFESGGQLRIVGQVACKLWLQPKISINDASIAVKQDIMRSLATRLEMHWDSLTEEENSEDNTDYYNSALESESEEVLPKLPTDTNKFMYIVGLGVALLVLILSLLIHFYK</sequence>
<dbReference type="GO" id="GO:0008104">
    <property type="term" value="P:intracellular protein localization"/>
    <property type="evidence" value="ECO:0007669"/>
    <property type="project" value="TreeGrafter"/>
</dbReference>
<proteinExistence type="inferred from homology"/>
<evidence type="ECO:0000256" key="6">
    <source>
        <dbReference type="SAM" id="Phobius"/>
    </source>
</evidence>
<dbReference type="PROSITE" id="PS51257">
    <property type="entry name" value="PROKAR_LIPOPROTEIN"/>
    <property type="match status" value="1"/>
</dbReference>